<proteinExistence type="predicted"/>
<organism evidence="2 3">
    <name type="scientific">Mycobacterium tuberculosis</name>
    <dbReference type="NCBI Taxonomy" id="1773"/>
    <lineage>
        <taxon>Bacteria</taxon>
        <taxon>Bacillati</taxon>
        <taxon>Actinomycetota</taxon>
        <taxon>Actinomycetes</taxon>
        <taxon>Mycobacteriales</taxon>
        <taxon>Mycobacteriaceae</taxon>
        <taxon>Mycobacterium</taxon>
        <taxon>Mycobacterium tuberculosis complex</taxon>
    </lineage>
</organism>
<keyword evidence="1" id="KW-0732">Signal</keyword>
<gene>
    <name evidence="2" type="ORF">ERS007739_01722</name>
</gene>
<comment type="caution">
    <text evidence="2">The sequence shown here is derived from an EMBL/GenBank/DDBJ whole genome shotgun (WGS) entry which is preliminary data.</text>
</comment>
<evidence type="ECO:0000313" key="3">
    <source>
        <dbReference type="Proteomes" id="UP000039021"/>
    </source>
</evidence>
<reference evidence="3" key="1">
    <citation type="submission" date="2015-03" db="EMBL/GenBank/DDBJ databases">
        <authorList>
            <consortium name="Pathogen Informatics"/>
        </authorList>
    </citation>
    <scope>NUCLEOTIDE SEQUENCE [LARGE SCALE GENOMIC DNA]</scope>
    <source>
        <strain evidence="3">N09902308</strain>
    </source>
</reference>
<protein>
    <submittedName>
        <fullName evidence="2">Uncharacterized protein</fullName>
    </submittedName>
</protein>
<feature type="signal peptide" evidence="1">
    <location>
        <begin position="1"/>
        <end position="24"/>
    </location>
</feature>
<dbReference type="EMBL" id="CSBK01000701">
    <property type="protein sequence ID" value="COX78637.1"/>
    <property type="molecule type" value="Genomic_DNA"/>
</dbReference>
<accession>A0A916LAM3</accession>
<sequence>MVRVPKLPLSMVAVVSNTPSSISAADMTSVRPLWIIELFRVVTRNPAGSPNPESFPGEKV</sequence>
<dbReference type="AlphaFoldDB" id="A0A916LAM3"/>
<feature type="chain" id="PRO_5037317875" evidence="1">
    <location>
        <begin position="25"/>
        <end position="60"/>
    </location>
</feature>
<name>A0A916LAM3_MYCTX</name>
<evidence type="ECO:0000256" key="1">
    <source>
        <dbReference type="SAM" id="SignalP"/>
    </source>
</evidence>
<dbReference type="Proteomes" id="UP000039021">
    <property type="component" value="Unassembled WGS sequence"/>
</dbReference>
<evidence type="ECO:0000313" key="2">
    <source>
        <dbReference type="EMBL" id="COX78637.1"/>
    </source>
</evidence>